<protein>
    <submittedName>
        <fullName evidence="1">Long-chain-fatty-acid--coa ligase</fullName>
    </submittedName>
</protein>
<accession>A0ACB9TPS7</accession>
<keyword evidence="1" id="KW-0436">Ligase</keyword>
<proteinExistence type="predicted"/>
<organism evidence="1 2">
    <name type="scientific">Holotrichia oblita</name>
    <name type="common">Chafer beetle</name>
    <dbReference type="NCBI Taxonomy" id="644536"/>
    <lineage>
        <taxon>Eukaryota</taxon>
        <taxon>Metazoa</taxon>
        <taxon>Ecdysozoa</taxon>
        <taxon>Arthropoda</taxon>
        <taxon>Hexapoda</taxon>
        <taxon>Insecta</taxon>
        <taxon>Pterygota</taxon>
        <taxon>Neoptera</taxon>
        <taxon>Endopterygota</taxon>
        <taxon>Coleoptera</taxon>
        <taxon>Polyphaga</taxon>
        <taxon>Scarabaeiformia</taxon>
        <taxon>Scarabaeidae</taxon>
        <taxon>Melolonthinae</taxon>
        <taxon>Holotrichia</taxon>
    </lineage>
</organism>
<comment type="caution">
    <text evidence="1">The sequence shown here is derived from an EMBL/GenBank/DDBJ whole genome shotgun (WGS) entry which is preliminary data.</text>
</comment>
<name>A0ACB9TPS7_HOLOL</name>
<reference evidence="1" key="1">
    <citation type="submission" date="2022-04" db="EMBL/GenBank/DDBJ databases">
        <title>Chromosome-scale genome assembly of Holotrichia oblita Faldermann.</title>
        <authorList>
            <person name="Rongchong L."/>
        </authorList>
    </citation>
    <scope>NUCLEOTIDE SEQUENCE</scope>
    <source>
        <strain evidence="1">81SQS9</strain>
    </source>
</reference>
<gene>
    <name evidence="1" type="ORF">MML48_2g00003205</name>
</gene>
<dbReference type="Proteomes" id="UP001056778">
    <property type="component" value="Chromosome 2"/>
</dbReference>
<sequence length="109" mass="11997">MNEKNIVYGRKPIIELPQKSLGKLFLQSVAATNRNHIAFVNENTGETLTYGQLLDTSCRLAQSLTSYGVTQDQIIAIASDNHVNNFIILLAAFFAGIPIALINPKFTEC</sequence>
<dbReference type="EMBL" id="CM043016">
    <property type="protein sequence ID" value="KAI4468796.1"/>
    <property type="molecule type" value="Genomic_DNA"/>
</dbReference>
<keyword evidence="2" id="KW-1185">Reference proteome</keyword>
<evidence type="ECO:0000313" key="1">
    <source>
        <dbReference type="EMBL" id="KAI4468796.1"/>
    </source>
</evidence>
<evidence type="ECO:0000313" key="2">
    <source>
        <dbReference type="Proteomes" id="UP001056778"/>
    </source>
</evidence>